<gene>
    <name evidence="4" type="ORF">KUF71_018234</name>
</gene>
<dbReference type="PROSITE" id="PS50235">
    <property type="entry name" value="USP_3"/>
    <property type="match status" value="1"/>
</dbReference>
<dbReference type="InterPro" id="IPR018200">
    <property type="entry name" value="USP_CS"/>
</dbReference>
<keyword evidence="5" id="KW-1185">Reference proteome</keyword>
<organism evidence="4 5">
    <name type="scientific">Frankliniella fusca</name>
    <dbReference type="NCBI Taxonomy" id="407009"/>
    <lineage>
        <taxon>Eukaryota</taxon>
        <taxon>Metazoa</taxon>
        <taxon>Ecdysozoa</taxon>
        <taxon>Arthropoda</taxon>
        <taxon>Hexapoda</taxon>
        <taxon>Insecta</taxon>
        <taxon>Pterygota</taxon>
        <taxon>Neoptera</taxon>
        <taxon>Paraneoptera</taxon>
        <taxon>Thysanoptera</taxon>
        <taxon>Terebrantia</taxon>
        <taxon>Thripoidea</taxon>
        <taxon>Thripidae</taxon>
        <taxon>Frankliniella</taxon>
    </lineage>
</organism>
<protein>
    <recommendedName>
        <fullName evidence="2">ubiquitinyl hydrolase 1</fullName>
        <ecNumber evidence="2">3.4.19.12</ecNumber>
    </recommendedName>
</protein>
<dbReference type="Gene3D" id="3.90.70.10">
    <property type="entry name" value="Cysteine proteinases"/>
    <property type="match status" value="1"/>
</dbReference>
<comment type="catalytic activity">
    <reaction evidence="1">
        <text>Thiol-dependent hydrolysis of ester, thioester, amide, peptide and isopeptide bonds formed by the C-terminal Gly of ubiquitin (a 76-residue protein attached to proteins as an intracellular targeting signal).</text>
        <dbReference type="EC" id="3.4.19.12"/>
    </reaction>
</comment>
<dbReference type="InterPro" id="IPR001394">
    <property type="entry name" value="Peptidase_C19_UCH"/>
</dbReference>
<dbReference type="PANTHER" id="PTHR21646">
    <property type="entry name" value="UBIQUITIN CARBOXYL-TERMINAL HYDROLASE"/>
    <property type="match status" value="1"/>
</dbReference>
<keyword evidence="4" id="KW-0378">Hydrolase</keyword>
<feature type="domain" description="USP" evidence="3">
    <location>
        <begin position="1"/>
        <end position="116"/>
    </location>
</feature>
<dbReference type="SUPFAM" id="SSF54001">
    <property type="entry name" value="Cysteine proteinases"/>
    <property type="match status" value="1"/>
</dbReference>
<dbReference type="EMBL" id="JAHWGI010000010">
    <property type="protein sequence ID" value="KAK3907405.1"/>
    <property type="molecule type" value="Genomic_DNA"/>
</dbReference>
<dbReference type="PANTHER" id="PTHR21646:SF91">
    <property type="entry name" value="USP DOMAIN-CONTAINING PROTEIN"/>
    <property type="match status" value="1"/>
</dbReference>
<evidence type="ECO:0000256" key="2">
    <source>
        <dbReference type="ARBA" id="ARBA00012759"/>
    </source>
</evidence>
<dbReference type="GO" id="GO:0016579">
    <property type="term" value="P:protein deubiquitination"/>
    <property type="evidence" value="ECO:0007669"/>
    <property type="project" value="InterPro"/>
</dbReference>
<dbReference type="Pfam" id="PF00443">
    <property type="entry name" value="UCH"/>
    <property type="match status" value="1"/>
</dbReference>
<dbReference type="InterPro" id="IPR050185">
    <property type="entry name" value="Ub_carboxyl-term_hydrolase"/>
</dbReference>
<dbReference type="InterPro" id="IPR038765">
    <property type="entry name" value="Papain-like_cys_pep_sf"/>
</dbReference>
<dbReference type="AlphaFoldDB" id="A0AAE1GPB4"/>
<dbReference type="Proteomes" id="UP001219518">
    <property type="component" value="Unassembled WGS sequence"/>
</dbReference>
<dbReference type="PROSITE" id="PS00973">
    <property type="entry name" value="USP_2"/>
    <property type="match status" value="1"/>
</dbReference>
<comment type="caution">
    <text evidence="4">The sequence shown here is derived from an EMBL/GenBank/DDBJ whole genome shotgun (WGS) entry which is preliminary data.</text>
</comment>
<evidence type="ECO:0000313" key="4">
    <source>
        <dbReference type="EMBL" id="KAK3907405.1"/>
    </source>
</evidence>
<evidence type="ECO:0000259" key="3">
    <source>
        <dbReference type="PROSITE" id="PS50235"/>
    </source>
</evidence>
<dbReference type="EC" id="3.4.19.12" evidence="2"/>
<name>A0AAE1GPB4_9NEOP</name>
<dbReference type="GO" id="GO:0004843">
    <property type="term" value="F:cysteine-type deubiquitinase activity"/>
    <property type="evidence" value="ECO:0007669"/>
    <property type="project" value="UniProtKB-EC"/>
</dbReference>
<reference evidence="4" key="2">
    <citation type="journal article" date="2023" name="BMC Genomics">
        <title>Pest status, molecular evolution, and epigenetic factors derived from the genome assembly of Frankliniella fusca, a thysanopteran phytovirus vector.</title>
        <authorList>
            <person name="Catto M.A."/>
            <person name="Labadie P.E."/>
            <person name="Jacobson A.L."/>
            <person name="Kennedy G.G."/>
            <person name="Srinivasan R."/>
            <person name="Hunt B.G."/>
        </authorList>
    </citation>
    <scope>NUCLEOTIDE SEQUENCE</scope>
    <source>
        <strain evidence="4">PL_HMW_Pooled</strain>
    </source>
</reference>
<proteinExistence type="predicted"/>
<sequence>MIHTLSEYYQKTCAVVWEWYGPRFTFGDKEGGVNNCLVEYSHNLDMKDFVVPDLQSKTEYKLIAVTCHSGGLTSGHYTSFCCRDDRWFNFDDSRVSNTTARRVISNSAYLLWYRLREGQMGNLPFDGDANALTCIDNEDQNKSPSSQAASYDSEHTLIMSDIGQCSESDDSSLSPVVSKINVKPVSVPAPTQAPSKKCINHQVHKKLNVLPAARPSAPLNIKKCIDHYCATSEEIVIPPLGSNGKNVSFHVDTDDT</sequence>
<reference evidence="4" key="1">
    <citation type="submission" date="2021-07" db="EMBL/GenBank/DDBJ databases">
        <authorList>
            <person name="Catto M.A."/>
            <person name="Jacobson A."/>
            <person name="Kennedy G."/>
            <person name="Labadie P."/>
            <person name="Hunt B.G."/>
            <person name="Srinivasan R."/>
        </authorList>
    </citation>
    <scope>NUCLEOTIDE SEQUENCE</scope>
    <source>
        <strain evidence="4">PL_HMW_Pooled</strain>
        <tissue evidence="4">Head</tissue>
    </source>
</reference>
<accession>A0AAE1GPB4</accession>
<dbReference type="InterPro" id="IPR028889">
    <property type="entry name" value="USP"/>
</dbReference>
<evidence type="ECO:0000256" key="1">
    <source>
        <dbReference type="ARBA" id="ARBA00000707"/>
    </source>
</evidence>
<evidence type="ECO:0000313" key="5">
    <source>
        <dbReference type="Proteomes" id="UP001219518"/>
    </source>
</evidence>